<gene>
    <name evidence="2" type="ORF">ACFSDA_15405</name>
</gene>
<organism evidence="2 3">
    <name type="scientific">Brachybacterium rhamnosum</name>
    <dbReference type="NCBI Taxonomy" id="173361"/>
    <lineage>
        <taxon>Bacteria</taxon>
        <taxon>Bacillati</taxon>
        <taxon>Actinomycetota</taxon>
        <taxon>Actinomycetes</taxon>
        <taxon>Micrococcales</taxon>
        <taxon>Dermabacteraceae</taxon>
        <taxon>Brachybacterium</taxon>
    </lineage>
</organism>
<accession>A0ABW4Q404</accession>
<reference evidence="3" key="1">
    <citation type="journal article" date="2019" name="Int. J. Syst. Evol. Microbiol.">
        <title>The Global Catalogue of Microorganisms (GCM) 10K type strain sequencing project: providing services to taxonomists for standard genome sequencing and annotation.</title>
        <authorList>
            <consortium name="The Broad Institute Genomics Platform"/>
            <consortium name="The Broad Institute Genome Sequencing Center for Infectious Disease"/>
            <person name="Wu L."/>
            <person name="Ma J."/>
        </authorList>
    </citation>
    <scope>NUCLEOTIDE SEQUENCE [LARGE SCALE GENOMIC DNA]</scope>
    <source>
        <strain evidence="3">JCM 11650</strain>
    </source>
</reference>
<dbReference type="SUPFAM" id="SSF46955">
    <property type="entry name" value="Putative DNA-binding domain"/>
    <property type="match status" value="1"/>
</dbReference>
<proteinExistence type="predicted"/>
<dbReference type="Pfam" id="PF12728">
    <property type="entry name" value="HTH_17"/>
    <property type="match status" value="1"/>
</dbReference>
<evidence type="ECO:0000313" key="3">
    <source>
        <dbReference type="Proteomes" id="UP001597280"/>
    </source>
</evidence>
<name>A0ABW4Q404_9MICO</name>
<dbReference type="Proteomes" id="UP001597280">
    <property type="component" value="Unassembled WGS sequence"/>
</dbReference>
<evidence type="ECO:0000259" key="1">
    <source>
        <dbReference type="Pfam" id="PF12728"/>
    </source>
</evidence>
<dbReference type="InterPro" id="IPR041657">
    <property type="entry name" value="HTH_17"/>
</dbReference>
<protein>
    <submittedName>
        <fullName evidence="2">Helix-turn-helix domain-containing protein</fullName>
    </submittedName>
</protein>
<dbReference type="RefSeq" id="WP_343905938.1">
    <property type="nucleotide sequence ID" value="NZ_BAAAIS010000003.1"/>
</dbReference>
<keyword evidence="3" id="KW-1185">Reference proteome</keyword>
<evidence type="ECO:0000313" key="2">
    <source>
        <dbReference type="EMBL" id="MFD1836451.1"/>
    </source>
</evidence>
<feature type="domain" description="Helix-turn-helix" evidence="1">
    <location>
        <begin position="4"/>
        <end position="53"/>
    </location>
</feature>
<dbReference type="EMBL" id="JBHUFL010000003">
    <property type="protein sequence ID" value="MFD1836451.1"/>
    <property type="molecule type" value="Genomic_DNA"/>
</dbReference>
<sequence length="94" mass="10751">MIQYLTPKQVAERLQLVPETIRQYCKSGVFPNAFQAVKGGAWRIPESDLERHQQPPGRVEVAPGIWLEPRSRRSQAMQDASARRRLIRARRGGT</sequence>
<comment type="caution">
    <text evidence="2">The sequence shown here is derived from an EMBL/GenBank/DDBJ whole genome shotgun (WGS) entry which is preliminary data.</text>
</comment>
<dbReference type="InterPro" id="IPR009061">
    <property type="entry name" value="DNA-bd_dom_put_sf"/>
</dbReference>